<keyword evidence="6" id="KW-0961">Cell wall biogenesis/degradation</keyword>
<dbReference type="SUPFAM" id="SSF55729">
    <property type="entry name" value="Acyl-CoA N-acyltransferases (Nat)"/>
    <property type="match status" value="1"/>
</dbReference>
<reference evidence="8 9" key="1">
    <citation type="submission" date="2016-11" db="EMBL/GenBank/DDBJ databases">
        <authorList>
            <person name="Jaros S."/>
            <person name="Januszkiewicz K."/>
            <person name="Wedrychowicz H."/>
        </authorList>
    </citation>
    <scope>NUCLEOTIDE SEQUENCE [LARGE SCALE GENOMIC DNA]</scope>
    <source>
        <strain evidence="8 9">DSM 26883</strain>
    </source>
</reference>
<evidence type="ECO:0000259" key="7">
    <source>
        <dbReference type="Pfam" id="PF13480"/>
    </source>
</evidence>
<dbReference type="InterPro" id="IPR038740">
    <property type="entry name" value="BioF2-like_GNAT_dom"/>
</dbReference>
<feature type="domain" description="BioF2-like acetyltransferase" evidence="7">
    <location>
        <begin position="157"/>
        <end position="283"/>
    </location>
</feature>
<evidence type="ECO:0000256" key="1">
    <source>
        <dbReference type="ARBA" id="ARBA00009943"/>
    </source>
</evidence>
<keyword evidence="9" id="KW-1185">Reference proteome</keyword>
<proteinExistence type="inferred from homology"/>
<dbReference type="RefSeq" id="WP_245798518.1">
    <property type="nucleotide sequence ID" value="NZ_FQVD01000018.1"/>
</dbReference>
<dbReference type="AlphaFoldDB" id="A0A1M5B8U4"/>
<dbReference type="InterPro" id="IPR050644">
    <property type="entry name" value="PG_Glycine_Bridge_Synth"/>
</dbReference>
<dbReference type="GO" id="GO:0008360">
    <property type="term" value="P:regulation of cell shape"/>
    <property type="evidence" value="ECO:0007669"/>
    <property type="project" value="UniProtKB-KW"/>
</dbReference>
<dbReference type="EMBL" id="FQVD01000018">
    <property type="protein sequence ID" value="SHF38826.1"/>
    <property type="molecule type" value="Genomic_DNA"/>
</dbReference>
<dbReference type="PROSITE" id="PS51191">
    <property type="entry name" value="FEMABX"/>
    <property type="match status" value="1"/>
</dbReference>
<organism evidence="8 9">
    <name type="scientific">Bacteroides faecichinchillae</name>
    <dbReference type="NCBI Taxonomy" id="871325"/>
    <lineage>
        <taxon>Bacteria</taxon>
        <taxon>Pseudomonadati</taxon>
        <taxon>Bacteroidota</taxon>
        <taxon>Bacteroidia</taxon>
        <taxon>Bacteroidales</taxon>
        <taxon>Bacteroidaceae</taxon>
        <taxon>Bacteroides</taxon>
    </lineage>
</organism>
<dbReference type="Proteomes" id="UP000184436">
    <property type="component" value="Unassembled WGS sequence"/>
</dbReference>
<keyword evidence="2 8" id="KW-0808">Transferase</keyword>
<dbReference type="STRING" id="871325.SAMN05444349_1187"/>
<dbReference type="PANTHER" id="PTHR36174:SF1">
    <property type="entry name" value="LIPID II:GLYCINE GLYCYLTRANSFERASE"/>
    <property type="match status" value="1"/>
</dbReference>
<dbReference type="GO" id="GO:0016755">
    <property type="term" value="F:aminoacyltransferase activity"/>
    <property type="evidence" value="ECO:0007669"/>
    <property type="project" value="InterPro"/>
</dbReference>
<dbReference type="PANTHER" id="PTHR36174">
    <property type="entry name" value="LIPID II:GLYCINE GLYCYLTRANSFERASE"/>
    <property type="match status" value="1"/>
</dbReference>
<gene>
    <name evidence="8" type="ORF">SAMN05444349_1187</name>
</gene>
<evidence type="ECO:0000256" key="3">
    <source>
        <dbReference type="ARBA" id="ARBA00022960"/>
    </source>
</evidence>
<protein>
    <submittedName>
        <fullName evidence="8">Acetyltransferase (GNAT) domain-containing protein</fullName>
    </submittedName>
</protein>
<comment type="similarity">
    <text evidence="1">Belongs to the FemABX family.</text>
</comment>
<dbReference type="GO" id="GO:0009252">
    <property type="term" value="P:peptidoglycan biosynthetic process"/>
    <property type="evidence" value="ECO:0007669"/>
    <property type="project" value="UniProtKB-KW"/>
</dbReference>
<evidence type="ECO:0000313" key="8">
    <source>
        <dbReference type="EMBL" id="SHF38826.1"/>
    </source>
</evidence>
<evidence type="ECO:0000256" key="5">
    <source>
        <dbReference type="ARBA" id="ARBA00023315"/>
    </source>
</evidence>
<name>A0A1M5B8U4_9BACE</name>
<keyword evidence="3" id="KW-0133">Cell shape</keyword>
<keyword evidence="5" id="KW-0012">Acyltransferase</keyword>
<dbReference type="GO" id="GO:0071555">
    <property type="term" value="P:cell wall organization"/>
    <property type="evidence" value="ECO:0007669"/>
    <property type="project" value="UniProtKB-KW"/>
</dbReference>
<accession>A0A1M5B8U4</accession>
<evidence type="ECO:0000256" key="4">
    <source>
        <dbReference type="ARBA" id="ARBA00022984"/>
    </source>
</evidence>
<dbReference type="InterPro" id="IPR003447">
    <property type="entry name" value="FEMABX"/>
</dbReference>
<keyword evidence="4" id="KW-0573">Peptidoglycan synthesis</keyword>
<evidence type="ECO:0000256" key="2">
    <source>
        <dbReference type="ARBA" id="ARBA00022679"/>
    </source>
</evidence>
<sequence>MKITITEHWNEYLSFFEAEQKDIYFQEEYVCLYKTEKEVPKCVVAEDDGNYMLFPFLCRSFLFDEKAYYDFETAYGYGGPIFNTKNKVFRISVMKELYKYFSENNYVAGFVRFHPLLNNFIDCESIGNVILDRKTVAIDLSMTEEEIWKNEIHTKNRNVIKKGIKNGLEFVLDDGYKYIHDFIRLYNSTMDRLSADDFYYFDGKYYEEFIKKLPNSFLGVVKLGDKVLSAAIFMYSAPYAHYHLSGSNKEYLFLSPNNYMLYEAAKELKRRGALYFHLGGGSTSKPDDSLFNFKSRFSKSTCQFATGKMIFNKPVYDSLCFAWAKKKPEKIDKYKSFLLKYKY</sequence>
<evidence type="ECO:0000256" key="6">
    <source>
        <dbReference type="ARBA" id="ARBA00023316"/>
    </source>
</evidence>
<evidence type="ECO:0000313" key="9">
    <source>
        <dbReference type="Proteomes" id="UP000184436"/>
    </source>
</evidence>
<dbReference type="Gene3D" id="3.40.630.30">
    <property type="match status" value="1"/>
</dbReference>
<dbReference type="Pfam" id="PF13480">
    <property type="entry name" value="Acetyltransf_6"/>
    <property type="match status" value="1"/>
</dbReference>
<dbReference type="InterPro" id="IPR016181">
    <property type="entry name" value="Acyl_CoA_acyltransferase"/>
</dbReference>